<evidence type="ECO:0000313" key="1">
    <source>
        <dbReference type="EMBL" id="CAG8521745.1"/>
    </source>
</evidence>
<gene>
    <name evidence="1" type="ORF">FMOSSE_LOCUS5066</name>
</gene>
<comment type="caution">
    <text evidence="1">The sequence shown here is derived from an EMBL/GenBank/DDBJ whole genome shotgun (WGS) entry which is preliminary data.</text>
</comment>
<dbReference type="EMBL" id="CAJVPP010000915">
    <property type="protein sequence ID" value="CAG8521745.1"/>
    <property type="molecule type" value="Genomic_DNA"/>
</dbReference>
<sequence>MANDYIMYSYIALALSKPALQDQEPILSDSLFTNNGIKWREPNKGNEEINNSVFNTILEDYLIGSLQLCIALDKFADRYVAAKSKSILRYFMIFNT</sequence>
<protein>
    <submittedName>
        <fullName evidence="1">9951_t:CDS:1</fullName>
    </submittedName>
</protein>
<dbReference type="AlphaFoldDB" id="A0A9N9FAD2"/>
<keyword evidence="2" id="KW-1185">Reference proteome</keyword>
<proteinExistence type="predicted"/>
<accession>A0A9N9FAD2</accession>
<name>A0A9N9FAD2_FUNMO</name>
<reference evidence="1" key="1">
    <citation type="submission" date="2021-06" db="EMBL/GenBank/DDBJ databases">
        <authorList>
            <person name="Kallberg Y."/>
            <person name="Tangrot J."/>
            <person name="Rosling A."/>
        </authorList>
    </citation>
    <scope>NUCLEOTIDE SEQUENCE</scope>
    <source>
        <strain evidence="1">87-6 pot B 2015</strain>
    </source>
</reference>
<evidence type="ECO:0000313" key="2">
    <source>
        <dbReference type="Proteomes" id="UP000789375"/>
    </source>
</evidence>
<organism evidence="1 2">
    <name type="scientific">Funneliformis mosseae</name>
    <name type="common">Endomycorrhizal fungus</name>
    <name type="synonym">Glomus mosseae</name>
    <dbReference type="NCBI Taxonomy" id="27381"/>
    <lineage>
        <taxon>Eukaryota</taxon>
        <taxon>Fungi</taxon>
        <taxon>Fungi incertae sedis</taxon>
        <taxon>Mucoromycota</taxon>
        <taxon>Glomeromycotina</taxon>
        <taxon>Glomeromycetes</taxon>
        <taxon>Glomerales</taxon>
        <taxon>Glomeraceae</taxon>
        <taxon>Funneliformis</taxon>
    </lineage>
</organism>
<dbReference type="Proteomes" id="UP000789375">
    <property type="component" value="Unassembled WGS sequence"/>
</dbReference>